<proteinExistence type="predicted"/>
<comment type="caution">
    <text evidence="1">The sequence shown here is derived from an EMBL/GenBank/DDBJ whole genome shotgun (WGS) entry which is preliminary data.</text>
</comment>
<keyword evidence="2" id="KW-1185">Reference proteome</keyword>
<dbReference type="EMBL" id="CAJZAF010000040">
    <property type="protein sequence ID" value="CAG9185017.1"/>
    <property type="molecule type" value="Genomic_DNA"/>
</dbReference>
<name>A0ABN7ZLF3_9BURK</name>
<sequence>MILKGGFTNYEQLVGVLMLDTRFPRPKGDIGNALSYDFPVRYKTVRGADTSKIMGDEPSPDLLRPFIEAAKELEADGVSCITTSCGFLAPFQPQIAAAVDIPVFTSSLIQAPLISAILPPGKTIGVFTERAKHLTDRHFRGVGWDTDRIKTHIQGMPADAQFPATYIGGRNELDTEVLRQEMIDMTYAFLRDCQNPGAILFECTNMCPFSADVAGVSGLPVFDINTMINFVKSGFRPRKFLSE</sequence>
<protein>
    <recommendedName>
        <fullName evidence="3">Aspartate/glutamate racemase family protein</fullName>
    </recommendedName>
</protein>
<accession>A0ABN7ZLF3</accession>
<gene>
    <name evidence="1" type="ORF">LMG23994_05580</name>
</gene>
<organism evidence="1 2">
    <name type="scientific">Cupriavidus pinatubonensis</name>
    <dbReference type="NCBI Taxonomy" id="248026"/>
    <lineage>
        <taxon>Bacteria</taxon>
        <taxon>Pseudomonadati</taxon>
        <taxon>Pseudomonadota</taxon>
        <taxon>Betaproteobacteria</taxon>
        <taxon>Burkholderiales</taxon>
        <taxon>Burkholderiaceae</taxon>
        <taxon>Cupriavidus</taxon>
    </lineage>
</organism>
<evidence type="ECO:0000313" key="2">
    <source>
        <dbReference type="Proteomes" id="UP000701702"/>
    </source>
</evidence>
<reference evidence="1 2" key="1">
    <citation type="submission" date="2021-08" db="EMBL/GenBank/DDBJ databases">
        <authorList>
            <person name="Peeters C."/>
        </authorList>
    </citation>
    <scope>NUCLEOTIDE SEQUENCE [LARGE SCALE GENOMIC DNA]</scope>
    <source>
        <strain evidence="1 2">LMG 23994</strain>
    </source>
</reference>
<dbReference type="Proteomes" id="UP000701702">
    <property type="component" value="Unassembled WGS sequence"/>
</dbReference>
<evidence type="ECO:0008006" key="3">
    <source>
        <dbReference type="Google" id="ProtNLM"/>
    </source>
</evidence>
<dbReference type="RefSeq" id="WP_224008601.1">
    <property type="nucleotide sequence ID" value="NZ_CAJZAF010000040.1"/>
</dbReference>
<dbReference type="NCBIfam" id="NF005679">
    <property type="entry name" value="PRK07475.1"/>
    <property type="match status" value="1"/>
</dbReference>
<evidence type="ECO:0000313" key="1">
    <source>
        <dbReference type="EMBL" id="CAG9185017.1"/>
    </source>
</evidence>